<evidence type="ECO:0000313" key="2">
    <source>
        <dbReference type="EMBL" id="TDH66067.1"/>
    </source>
</evidence>
<proteinExistence type="predicted"/>
<dbReference type="Proteomes" id="UP000294530">
    <property type="component" value="Unassembled WGS sequence"/>
</dbReference>
<evidence type="ECO:0000313" key="4">
    <source>
        <dbReference type="Proteomes" id="UP000294530"/>
    </source>
</evidence>
<evidence type="ECO:0008006" key="5">
    <source>
        <dbReference type="Google" id="ProtNLM"/>
    </source>
</evidence>
<reference evidence="3" key="2">
    <citation type="submission" date="2021-07" db="EMBL/GenBank/DDBJ databases">
        <authorList>
            <person name="Fletcher K."/>
        </authorList>
    </citation>
    <scope>NUCLEOTIDE SEQUENCE</scope>
    <source>
        <strain evidence="3">SF5</strain>
    </source>
</reference>
<comment type="caution">
    <text evidence="3">The sequence shown here is derived from an EMBL/GenBank/DDBJ whole genome shotgun (WGS) entry which is preliminary data.</text>
</comment>
<dbReference type="EMBL" id="SHOA02000016">
    <property type="protein sequence ID" value="TDH68694.1"/>
    <property type="molecule type" value="Genomic_DNA"/>
</dbReference>
<gene>
    <name evidence="3" type="ORF">CCR75_005170</name>
    <name evidence="2" type="ORF">CCR75_007494</name>
</gene>
<protein>
    <recommendedName>
        <fullName evidence="5">RxLR effector protein</fullName>
    </recommendedName>
</protein>
<dbReference type="KEGG" id="blac:94348923"/>
<keyword evidence="1" id="KW-0732">Signal</keyword>
<feature type="chain" id="PRO_5038325395" description="RxLR effector protein" evidence="1">
    <location>
        <begin position="25"/>
        <end position="65"/>
    </location>
</feature>
<sequence>MRTSFLIFVAGATLLIMTKATTTADPTKKTAVPAIEKPRHFKSISYNELKHGQSNPTVVRRYVAA</sequence>
<reference evidence="3 4" key="1">
    <citation type="journal article" date="2021" name="Genome Biol.">
        <title>AFLAP: assembly-free linkage analysis pipeline using k-mers from genome sequencing data.</title>
        <authorList>
            <person name="Fletcher K."/>
            <person name="Zhang L."/>
            <person name="Gil J."/>
            <person name="Han R."/>
            <person name="Cavanaugh K."/>
            <person name="Michelmore R."/>
        </authorList>
    </citation>
    <scope>NUCLEOTIDE SEQUENCE [LARGE SCALE GENOMIC DNA]</scope>
    <source>
        <strain evidence="3 4">SF5</strain>
    </source>
</reference>
<feature type="signal peptide" evidence="1">
    <location>
        <begin position="1"/>
        <end position="24"/>
    </location>
</feature>
<dbReference type="AlphaFoldDB" id="A0A976FLI3"/>
<dbReference type="GeneID" id="94348923"/>
<dbReference type="EMBL" id="SHOA02000018">
    <property type="protein sequence ID" value="TDH66067.1"/>
    <property type="molecule type" value="Genomic_DNA"/>
</dbReference>
<evidence type="ECO:0000313" key="3">
    <source>
        <dbReference type="EMBL" id="TDH68694.1"/>
    </source>
</evidence>
<keyword evidence="4" id="KW-1185">Reference proteome</keyword>
<accession>A0A976FLI3</accession>
<name>A0A976FLI3_BRELC</name>
<evidence type="ECO:0000256" key="1">
    <source>
        <dbReference type="SAM" id="SignalP"/>
    </source>
</evidence>
<dbReference type="RefSeq" id="XP_067818193.1">
    <property type="nucleotide sequence ID" value="XM_067963252.1"/>
</dbReference>
<organism evidence="3 4">
    <name type="scientific">Bremia lactucae</name>
    <name type="common">Lettuce downy mildew</name>
    <dbReference type="NCBI Taxonomy" id="4779"/>
    <lineage>
        <taxon>Eukaryota</taxon>
        <taxon>Sar</taxon>
        <taxon>Stramenopiles</taxon>
        <taxon>Oomycota</taxon>
        <taxon>Peronosporomycetes</taxon>
        <taxon>Peronosporales</taxon>
        <taxon>Peronosporaceae</taxon>
        <taxon>Bremia</taxon>
    </lineage>
</organism>